<dbReference type="Pfam" id="PF02086">
    <property type="entry name" value="MethyltransfD12"/>
    <property type="match status" value="2"/>
</dbReference>
<evidence type="ECO:0000256" key="5">
    <source>
        <dbReference type="ARBA" id="ARBA00022691"/>
    </source>
</evidence>
<dbReference type="EMBL" id="JAOQJX010000006">
    <property type="protein sequence ID" value="MCU6747179.1"/>
    <property type="molecule type" value="Genomic_DNA"/>
</dbReference>
<evidence type="ECO:0000256" key="4">
    <source>
        <dbReference type="ARBA" id="ARBA00022679"/>
    </source>
</evidence>
<evidence type="ECO:0000256" key="3">
    <source>
        <dbReference type="ARBA" id="ARBA00022603"/>
    </source>
</evidence>
<dbReference type="PANTHER" id="PTHR30481">
    <property type="entry name" value="DNA ADENINE METHYLASE"/>
    <property type="match status" value="1"/>
</dbReference>
<dbReference type="InterPro" id="IPR012186">
    <property type="entry name" value="Ade-mod_methylase_MStsI"/>
</dbReference>
<protein>
    <recommendedName>
        <fullName evidence="2">site-specific DNA-methyltransferase (adenine-specific)</fullName>
        <ecNumber evidence="2">2.1.1.72</ecNumber>
    </recommendedName>
</protein>
<keyword evidence="8" id="KW-1185">Reference proteome</keyword>
<proteinExistence type="inferred from homology"/>
<keyword evidence="5" id="KW-0949">S-adenosyl-L-methionine</keyword>
<dbReference type="Proteomes" id="UP001652394">
    <property type="component" value="Unassembled WGS sequence"/>
</dbReference>
<dbReference type="Gene3D" id="3.40.50.150">
    <property type="entry name" value="Vaccinia Virus protein VP39"/>
    <property type="match status" value="1"/>
</dbReference>
<dbReference type="InterPro" id="IPR012327">
    <property type="entry name" value="MeTrfase_D12"/>
</dbReference>
<dbReference type="PROSITE" id="PS00092">
    <property type="entry name" value="N6_MTASE"/>
    <property type="match status" value="1"/>
</dbReference>
<dbReference type="Gene3D" id="1.10.1020.10">
    <property type="entry name" value="Adenine-specific Methyltransferase, Domain 2"/>
    <property type="match status" value="1"/>
</dbReference>
<keyword evidence="3 7" id="KW-0489">Methyltransferase</keyword>
<evidence type="ECO:0000313" key="7">
    <source>
        <dbReference type="EMBL" id="MCU6747179.1"/>
    </source>
</evidence>
<dbReference type="InterPro" id="IPR002052">
    <property type="entry name" value="DNA_methylase_N6_adenine_CS"/>
</dbReference>
<dbReference type="PIRSF" id="PIRSF036638">
    <property type="entry name" value="M_m6A_StsI"/>
    <property type="match status" value="1"/>
</dbReference>
<evidence type="ECO:0000256" key="1">
    <source>
        <dbReference type="ARBA" id="ARBA00006594"/>
    </source>
</evidence>
<evidence type="ECO:0000256" key="6">
    <source>
        <dbReference type="ARBA" id="ARBA00047942"/>
    </source>
</evidence>
<sequence length="617" mass="71863">MGNKTKLLDFIENVIDKYQIEGEVFADLFSGTSSVGDYFKDRYTIIANDYMGFASVIAKAKLMNAGRPSFVKFIRKYKTDPFQWLNDREYEPSSDFFMYNHYTPIGDRMYFTEENAIKIDGMRIDIEEIYKQGIVDESEYSYLIASLLESVLKVSNTSGTYQAFFKFWEQRALKSFELLPLELCEKDLHGVNRIYNENTNVLVRRIEGDIAYIDPPYTITQYTNSYHILETLTKYDAPKIFGKTGRRCNRELSGYSNKQKVLTEFEDLFRQLDFTHILVSYSNQSLISLEDLVGMARLFAVEGEVYVETSGYREYSTNNASYKGNGTQLKEAVIYFRKDRSIHKSPLNYSGSKDVVLPILMKQLPKHVGTFVDCMGGAFNVGANITAMDKVLYVEYNRYVFEIIEWIIGQDAEQIIHSVKQVIEKYGLKKKNKEAYLKLREQYNEKEKTALNLFVLQIYAFQNMIRYNNSQKMNTPVGNNEYCEGIEERIKNFAVRAPVYELKCGPYHSINYKDFPKDTIFYFDPPYFITNAEYNDGKRGLEGWNANNEVELLAYLKEIDEAGYKFMLSNVVRHKGKEHHILLDWIQAHGYNMIEIGKTGIKYPREEVVVTNYNIFE</sequence>
<gene>
    <name evidence="7" type="ORF">OCV51_05855</name>
</gene>
<comment type="similarity">
    <text evidence="1">Belongs to the N(4)/N(6)-methyltransferase family.</text>
</comment>
<dbReference type="EC" id="2.1.1.72" evidence="2"/>
<reference evidence="7 8" key="1">
    <citation type="journal article" date="2021" name="ISME Commun">
        <title>Automated analysis of genomic sequences facilitates high-throughput and comprehensive description of bacteria.</title>
        <authorList>
            <person name="Hitch T.C.A."/>
        </authorList>
    </citation>
    <scope>NUCLEOTIDE SEQUENCE [LARGE SCALE GENOMIC DNA]</scope>
    <source>
        <strain evidence="7 8">H2_18</strain>
    </source>
</reference>
<dbReference type="GO" id="GO:0009007">
    <property type="term" value="F:site-specific DNA-methyltransferase (adenine-specific) activity"/>
    <property type="evidence" value="ECO:0007669"/>
    <property type="project" value="UniProtKB-EC"/>
</dbReference>
<comment type="caution">
    <text evidence="7">The sequence shown here is derived from an EMBL/GenBank/DDBJ whole genome shotgun (WGS) entry which is preliminary data.</text>
</comment>
<accession>A0ABT2TA69</accession>
<name>A0ABT2TA69_9FIRM</name>
<comment type="catalytic activity">
    <reaction evidence="6">
        <text>a 2'-deoxyadenosine in DNA + S-adenosyl-L-methionine = an N(6)-methyl-2'-deoxyadenosine in DNA + S-adenosyl-L-homocysteine + H(+)</text>
        <dbReference type="Rhea" id="RHEA:15197"/>
        <dbReference type="Rhea" id="RHEA-COMP:12418"/>
        <dbReference type="Rhea" id="RHEA-COMP:12419"/>
        <dbReference type="ChEBI" id="CHEBI:15378"/>
        <dbReference type="ChEBI" id="CHEBI:57856"/>
        <dbReference type="ChEBI" id="CHEBI:59789"/>
        <dbReference type="ChEBI" id="CHEBI:90615"/>
        <dbReference type="ChEBI" id="CHEBI:90616"/>
        <dbReference type="EC" id="2.1.1.72"/>
    </reaction>
</comment>
<dbReference type="PANTHER" id="PTHR30481:SF3">
    <property type="entry name" value="DNA ADENINE METHYLASE"/>
    <property type="match status" value="1"/>
</dbReference>
<dbReference type="NCBIfam" id="TIGR00571">
    <property type="entry name" value="dam"/>
    <property type="match status" value="1"/>
</dbReference>
<dbReference type="GO" id="GO:0032259">
    <property type="term" value="P:methylation"/>
    <property type="evidence" value="ECO:0007669"/>
    <property type="project" value="UniProtKB-KW"/>
</dbReference>
<dbReference type="InterPro" id="IPR023095">
    <property type="entry name" value="Ade_MeTrfase_dom_2"/>
</dbReference>
<keyword evidence="4 7" id="KW-0808">Transferase</keyword>
<evidence type="ECO:0000313" key="8">
    <source>
        <dbReference type="Proteomes" id="UP001652394"/>
    </source>
</evidence>
<evidence type="ECO:0000256" key="2">
    <source>
        <dbReference type="ARBA" id="ARBA00011900"/>
    </source>
</evidence>
<dbReference type="InterPro" id="IPR029063">
    <property type="entry name" value="SAM-dependent_MTases_sf"/>
</dbReference>
<dbReference type="SUPFAM" id="SSF53335">
    <property type="entry name" value="S-adenosyl-L-methionine-dependent methyltransferases"/>
    <property type="match status" value="2"/>
</dbReference>
<organism evidence="7 8">
    <name type="scientific">Faecalicatena acetigenes</name>
    <dbReference type="NCBI Taxonomy" id="2981790"/>
    <lineage>
        <taxon>Bacteria</taxon>
        <taxon>Bacillati</taxon>
        <taxon>Bacillota</taxon>
        <taxon>Clostridia</taxon>
        <taxon>Lachnospirales</taxon>
        <taxon>Lachnospiraceae</taxon>
        <taxon>Faecalicatena</taxon>
    </lineage>
</organism>